<evidence type="ECO:0000313" key="2">
    <source>
        <dbReference type="Proteomes" id="UP000024635"/>
    </source>
</evidence>
<sequence length="87" mass="10380">MPISERQTKVACKIRLIFVISTSNNLFVQNFSEFHEVPYRGLPYRNPTKTELRYKMNTIFVFNTSNSFLHRISTKKNFENFRAPNME</sequence>
<reference evidence="2" key="1">
    <citation type="journal article" date="2015" name="Nat. Genet.">
        <title>The genome and transcriptome of the zoonotic hookworm Ancylostoma ceylanicum identify infection-specific gene families.</title>
        <authorList>
            <person name="Schwarz E.M."/>
            <person name="Hu Y."/>
            <person name="Antoshechkin I."/>
            <person name="Miller M.M."/>
            <person name="Sternberg P.W."/>
            <person name="Aroian R.V."/>
        </authorList>
    </citation>
    <scope>NUCLEOTIDE SEQUENCE</scope>
    <source>
        <strain evidence="2">HY135</strain>
    </source>
</reference>
<proteinExistence type="predicted"/>
<comment type="caution">
    <text evidence="1">The sequence shown here is derived from an EMBL/GenBank/DDBJ whole genome shotgun (WGS) entry which is preliminary data.</text>
</comment>
<dbReference type="AlphaFoldDB" id="A0A016WDR7"/>
<protein>
    <submittedName>
        <fullName evidence="1">Uncharacterized protein</fullName>
    </submittedName>
</protein>
<organism evidence="1 2">
    <name type="scientific">Ancylostoma ceylanicum</name>
    <dbReference type="NCBI Taxonomy" id="53326"/>
    <lineage>
        <taxon>Eukaryota</taxon>
        <taxon>Metazoa</taxon>
        <taxon>Ecdysozoa</taxon>
        <taxon>Nematoda</taxon>
        <taxon>Chromadorea</taxon>
        <taxon>Rhabditida</taxon>
        <taxon>Rhabditina</taxon>
        <taxon>Rhabditomorpha</taxon>
        <taxon>Strongyloidea</taxon>
        <taxon>Ancylostomatidae</taxon>
        <taxon>Ancylostomatinae</taxon>
        <taxon>Ancylostoma</taxon>
    </lineage>
</organism>
<dbReference type="Proteomes" id="UP000024635">
    <property type="component" value="Unassembled WGS sequence"/>
</dbReference>
<evidence type="ECO:0000313" key="1">
    <source>
        <dbReference type="EMBL" id="EYC37780.1"/>
    </source>
</evidence>
<gene>
    <name evidence="1" type="primary">Acey_s0766.g2172</name>
    <name evidence="1" type="ORF">Y032_0766g2172</name>
</gene>
<name>A0A016WDR7_9BILA</name>
<dbReference type="EMBL" id="JARK01000366">
    <property type="protein sequence ID" value="EYC37780.1"/>
    <property type="molecule type" value="Genomic_DNA"/>
</dbReference>
<accession>A0A016WDR7</accession>
<keyword evidence="2" id="KW-1185">Reference proteome</keyword>